<dbReference type="PANTHER" id="PTHR16231:SF2">
    <property type="entry name" value="COMM DOMAIN-CONTAINING PROTEIN 7"/>
    <property type="match status" value="1"/>
</dbReference>
<protein>
    <recommendedName>
        <fullName evidence="3">COMM domain-containing protein</fullName>
    </recommendedName>
</protein>
<reference evidence="1" key="1">
    <citation type="submission" date="2020-03" db="EMBL/GenBank/DDBJ databases">
        <authorList>
            <person name="Weist P."/>
        </authorList>
    </citation>
    <scope>NUCLEOTIDE SEQUENCE</scope>
</reference>
<evidence type="ECO:0000313" key="2">
    <source>
        <dbReference type="Proteomes" id="UP001153269"/>
    </source>
</evidence>
<dbReference type="InterPro" id="IPR047155">
    <property type="entry name" value="COMMD4/6/7/8"/>
</dbReference>
<gene>
    <name evidence="1" type="ORF">PLEPLA_LOCUS26336</name>
</gene>
<sequence length="328" mass="37203">MTLHFTKDVLPETVSSDFQNLNKLDEQQFHRLIEILFQFLLEPKETERFMQQLTDFAGEQGMSAAPLRNLMKSVLLVPQGALKKNLAAELIREDLVTLGLSEDKASHFSQQWAEHQEALSRQAVSQGADGQPAAGHGVEVRSSSACPCPHVLLSQLLCMSITSSSHIKSQRNIREGLREREGEGNIQVSKELTGLFDRMKIRMFLYLCTDATWWSEASCSLVTPRCEHEISRNLREGLQIWFKYSPGLKDELMRFTVGNIYLQLKLVVRKGNSTENVFMELTLPQFLQLPARDGESQGQHGVLQLRGGALLQLIFVRTRLRLRLLLTL</sequence>
<dbReference type="EMBL" id="CADEAL010002153">
    <property type="protein sequence ID" value="CAB1438402.1"/>
    <property type="molecule type" value="Genomic_DNA"/>
</dbReference>
<evidence type="ECO:0000313" key="1">
    <source>
        <dbReference type="EMBL" id="CAB1438402.1"/>
    </source>
</evidence>
<dbReference type="PANTHER" id="PTHR16231">
    <property type="entry name" value="COMM DOMAIN-CONTAINING PROTEIN 4-8 FAMILY MEMBER"/>
    <property type="match status" value="1"/>
</dbReference>
<dbReference type="GO" id="GO:0045892">
    <property type="term" value="P:negative regulation of DNA-templated transcription"/>
    <property type="evidence" value="ECO:0007669"/>
    <property type="project" value="TreeGrafter"/>
</dbReference>
<name>A0A9N7UWU9_PLEPL</name>
<dbReference type="GO" id="GO:0051059">
    <property type="term" value="F:NF-kappaB binding"/>
    <property type="evidence" value="ECO:0007669"/>
    <property type="project" value="TreeGrafter"/>
</dbReference>
<accession>A0A9N7UWU9</accession>
<organism evidence="1 2">
    <name type="scientific">Pleuronectes platessa</name>
    <name type="common">European plaice</name>
    <dbReference type="NCBI Taxonomy" id="8262"/>
    <lineage>
        <taxon>Eukaryota</taxon>
        <taxon>Metazoa</taxon>
        <taxon>Chordata</taxon>
        <taxon>Craniata</taxon>
        <taxon>Vertebrata</taxon>
        <taxon>Euteleostomi</taxon>
        <taxon>Actinopterygii</taxon>
        <taxon>Neopterygii</taxon>
        <taxon>Teleostei</taxon>
        <taxon>Neoteleostei</taxon>
        <taxon>Acanthomorphata</taxon>
        <taxon>Carangaria</taxon>
        <taxon>Pleuronectiformes</taxon>
        <taxon>Pleuronectoidei</taxon>
        <taxon>Pleuronectidae</taxon>
        <taxon>Pleuronectes</taxon>
    </lineage>
</organism>
<dbReference type="Pfam" id="PF21672">
    <property type="entry name" value="COMM_HN"/>
    <property type="match status" value="1"/>
</dbReference>
<comment type="caution">
    <text evidence="1">The sequence shown here is derived from an EMBL/GenBank/DDBJ whole genome shotgun (WGS) entry which is preliminary data.</text>
</comment>
<dbReference type="Proteomes" id="UP001153269">
    <property type="component" value="Unassembled WGS sequence"/>
</dbReference>
<dbReference type="AlphaFoldDB" id="A0A9N7UWU9"/>
<evidence type="ECO:0008006" key="3">
    <source>
        <dbReference type="Google" id="ProtNLM"/>
    </source>
</evidence>
<proteinExistence type="predicted"/>
<dbReference type="GO" id="GO:0033209">
    <property type="term" value="P:tumor necrosis factor-mediated signaling pathway"/>
    <property type="evidence" value="ECO:0007669"/>
    <property type="project" value="TreeGrafter"/>
</dbReference>
<keyword evidence="2" id="KW-1185">Reference proteome</keyword>